<dbReference type="EMBL" id="LCKO01000005">
    <property type="protein sequence ID" value="KKU00353.1"/>
    <property type="molecule type" value="Genomic_DNA"/>
</dbReference>
<evidence type="ECO:0000313" key="2">
    <source>
        <dbReference type="Proteomes" id="UP000034078"/>
    </source>
</evidence>
<accession>A0A837IIQ6</accession>
<organism evidence="1 2">
    <name type="scientific">Candidatus Collierbacteria bacterium GW2011_GWB2_45_17</name>
    <dbReference type="NCBI Taxonomy" id="1618388"/>
    <lineage>
        <taxon>Bacteria</taxon>
        <taxon>Candidatus Collieribacteriota</taxon>
    </lineage>
</organism>
<reference evidence="1 2" key="1">
    <citation type="journal article" date="2015" name="Nature">
        <title>rRNA introns, odd ribosomes, and small enigmatic genomes across a large radiation of phyla.</title>
        <authorList>
            <person name="Brown C.T."/>
            <person name="Hug L.A."/>
            <person name="Thomas B.C."/>
            <person name="Sharon I."/>
            <person name="Castelle C.J."/>
            <person name="Singh A."/>
            <person name="Wilkins M.J."/>
            <person name="Williams K.H."/>
            <person name="Banfield J.F."/>
        </authorList>
    </citation>
    <scope>NUCLEOTIDE SEQUENCE [LARGE SCALE GENOMIC DNA]</scope>
</reference>
<gene>
    <name evidence="1" type="ORF">UX01_C0005G0030</name>
</gene>
<sequence>MTSVLSQKIAQLRSGDEIIILKGEGYLPVFEETEAIIAFVDGGSAICNDGTCISENCISDLIPTGRRYETYKVNGEAMRLWGLVLAARKEALDRDLEPDWSVPVSFPTEPE</sequence>
<dbReference type="AlphaFoldDB" id="A0A837IIQ6"/>
<name>A0A837IIQ6_9BACT</name>
<protein>
    <submittedName>
        <fullName evidence="1">Uncharacterized protein</fullName>
    </submittedName>
</protein>
<comment type="caution">
    <text evidence="1">The sequence shown here is derived from an EMBL/GenBank/DDBJ whole genome shotgun (WGS) entry which is preliminary data.</text>
</comment>
<evidence type="ECO:0000313" key="1">
    <source>
        <dbReference type="EMBL" id="KKU00353.1"/>
    </source>
</evidence>
<proteinExistence type="predicted"/>
<dbReference type="Proteomes" id="UP000034078">
    <property type="component" value="Unassembled WGS sequence"/>
</dbReference>